<keyword evidence="1" id="KW-0732">Signal</keyword>
<evidence type="ECO:0008006" key="4">
    <source>
        <dbReference type="Google" id="ProtNLM"/>
    </source>
</evidence>
<organism evidence="2 3">
    <name type="scientific">Algivirga pacifica</name>
    <dbReference type="NCBI Taxonomy" id="1162670"/>
    <lineage>
        <taxon>Bacteria</taxon>
        <taxon>Pseudomonadati</taxon>
        <taxon>Bacteroidota</taxon>
        <taxon>Cytophagia</taxon>
        <taxon>Cytophagales</taxon>
        <taxon>Flammeovirgaceae</taxon>
        <taxon>Algivirga</taxon>
    </lineage>
</organism>
<name>A0ABP9DDJ3_9BACT</name>
<feature type="signal peptide" evidence="1">
    <location>
        <begin position="1"/>
        <end position="20"/>
    </location>
</feature>
<protein>
    <recommendedName>
        <fullName evidence="4">YARHG domain-containing protein</fullName>
    </recommendedName>
</protein>
<evidence type="ECO:0000256" key="1">
    <source>
        <dbReference type="SAM" id="SignalP"/>
    </source>
</evidence>
<sequence length="274" mass="32858">MKNFFVLLFPLLTLCTTAYTQTQHYMGDESMMYAETKQVNQFIRRFNHEEDPSGKKYAPSSKEYRNNAERKKYLKALFDRRNNLISNRTKERFMESVLDSNNPQFIETHEDEWFAEVVADFIWKGSPVKINLFLELEEDNGGYKWVLSNLYFSPFVRAMENAPEKKFMHPMSHELDFMNLIKALNDKDNLPDYAQKEFKADYLTLFFYEIQNNNLKFDNISEVKFHFFQIEGWYFEITEFNRNDYNSGWLISNLTDLSDANKDVMLRYILKQAY</sequence>
<comment type="caution">
    <text evidence="2">The sequence shown here is derived from an EMBL/GenBank/DDBJ whole genome shotgun (WGS) entry which is preliminary data.</text>
</comment>
<evidence type="ECO:0000313" key="3">
    <source>
        <dbReference type="Proteomes" id="UP001500298"/>
    </source>
</evidence>
<dbReference type="Proteomes" id="UP001500298">
    <property type="component" value="Unassembled WGS sequence"/>
</dbReference>
<dbReference type="RefSeq" id="WP_345371670.1">
    <property type="nucleotide sequence ID" value="NZ_BAABJX010000032.1"/>
</dbReference>
<reference evidence="3" key="1">
    <citation type="journal article" date="2019" name="Int. J. Syst. Evol. Microbiol.">
        <title>The Global Catalogue of Microorganisms (GCM) 10K type strain sequencing project: providing services to taxonomists for standard genome sequencing and annotation.</title>
        <authorList>
            <consortium name="The Broad Institute Genomics Platform"/>
            <consortium name="The Broad Institute Genome Sequencing Center for Infectious Disease"/>
            <person name="Wu L."/>
            <person name="Ma J."/>
        </authorList>
    </citation>
    <scope>NUCLEOTIDE SEQUENCE [LARGE SCALE GENOMIC DNA]</scope>
    <source>
        <strain evidence="3">JCM 18326</strain>
    </source>
</reference>
<gene>
    <name evidence="2" type="ORF">GCM10023331_21550</name>
</gene>
<accession>A0ABP9DDJ3</accession>
<dbReference type="EMBL" id="BAABJX010000032">
    <property type="protein sequence ID" value="GAA4836002.1"/>
    <property type="molecule type" value="Genomic_DNA"/>
</dbReference>
<evidence type="ECO:0000313" key="2">
    <source>
        <dbReference type="EMBL" id="GAA4836002.1"/>
    </source>
</evidence>
<proteinExistence type="predicted"/>
<feature type="chain" id="PRO_5047162523" description="YARHG domain-containing protein" evidence="1">
    <location>
        <begin position="21"/>
        <end position="274"/>
    </location>
</feature>
<keyword evidence="3" id="KW-1185">Reference proteome</keyword>